<dbReference type="HAMAP" id="MF_01987">
    <property type="entry name" value="Ribokinase"/>
    <property type="match status" value="1"/>
</dbReference>
<evidence type="ECO:0000256" key="11">
    <source>
        <dbReference type="ARBA" id="ARBA00023277"/>
    </source>
</evidence>
<protein>
    <recommendedName>
        <fullName evidence="3 12">Ribokinase</fullName>
        <shortName evidence="12">RK</shortName>
        <ecNumber evidence="2 12">2.7.1.15</ecNumber>
    </recommendedName>
</protein>
<evidence type="ECO:0000256" key="3">
    <source>
        <dbReference type="ARBA" id="ARBA00016943"/>
    </source>
</evidence>
<dbReference type="PANTHER" id="PTHR10584:SF166">
    <property type="entry name" value="RIBOKINASE"/>
    <property type="match status" value="1"/>
</dbReference>
<evidence type="ECO:0000256" key="2">
    <source>
        <dbReference type="ARBA" id="ARBA00012035"/>
    </source>
</evidence>
<dbReference type="InterPro" id="IPR002173">
    <property type="entry name" value="Carboh/pur_kinase_PfkB_CS"/>
</dbReference>
<dbReference type="InterPro" id="IPR002139">
    <property type="entry name" value="Ribo/fructo_kinase"/>
</dbReference>
<feature type="binding site" evidence="12">
    <location>
        <position position="271"/>
    </location>
    <ligand>
        <name>K(+)</name>
        <dbReference type="ChEBI" id="CHEBI:29103"/>
    </ligand>
</feature>
<comment type="similarity">
    <text evidence="1">Belongs to the carbohydrate kinase pfkB family.</text>
</comment>
<dbReference type="Pfam" id="PF00294">
    <property type="entry name" value="PfkB"/>
    <property type="match status" value="1"/>
</dbReference>
<dbReference type="SUPFAM" id="SSF53613">
    <property type="entry name" value="Ribokinase-like"/>
    <property type="match status" value="1"/>
</dbReference>
<evidence type="ECO:0000256" key="4">
    <source>
        <dbReference type="ARBA" id="ARBA00022679"/>
    </source>
</evidence>
<feature type="binding site" evidence="12">
    <location>
        <position position="142"/>
    </location>
    <ligand>
        <name>substrate</name>
    </ligand>
</feature>
<comment type="similarity">
    <text evidence="12">Belongs to the carbohydrate kinase PfkB family. Ribokinase subfamily.</text>
</comment>
<dbReference type="EC" id="2.7.1.15" evidence="2 12"/>
<feature type="binding site" evidence="12">
    <location>
        <begin position="209"/>
        <end position="214"/>
    </location>
    <ligand>
        <name>ATP</name>
        <dbReference type="ChEBI" id="CHEBI:30616"/>
    </ligand>
</feature>
<comment type="caution">
    <text evidence="14">The sequence shown here is derived from an EMBL/GenBank/DDBJ whole genome shotgun (WGS) entry which is preliminary data.</text>
</comment>
<feature type="binding site" evidence="12">
    <location>
        <begin position="42"/>
        <end position="46"/>
    </location>
    <ligand>
        <name>substrate</name>
    </ligand>
</feature>
<dbReference type="InterPro" id="IPR029056">
    <property type="entry name" value="Ribokinase-like"/>
</dbReference>
<evidence type="ECO:0000256" key="10">
    <source>
        <dbReference type="ARBA" id="ARBA00022958"/>
    </source>
</evidence>
<dbReference type="RefSeq" id="WP_343753999.1">
    <property type="nucleotide sequence ID" value="NZ_BAAADM010000055.1"/>
</dbReference>
<keyword evidence="12" id="KW-0963">Cytoplasm</keyword>
<feature type="domain" description="Carbohydrate kinase PfkB" evidence="13">
    <location>
        <begin position="6"/>
        <end position="283"/>
    </location>
</feature>
<dbReference type="NCBIfam" id="TIGR02152">
    <property type="entry name" value="D_ribokin_bact"/>
    <property type="match status" value="1"/>
</dbReference>
<sequence length="295" mass="31151">MMAESNVCIVGSMNMDLVVTTETMPQQGETVMGKDFSKNPGGKGANQAVAASRMGANVHFIGAVGDDTFGQTLLDNLTNEGIQTGGVEIIPEAATGTATIILSNQDNRIIVAPGANNGVTPELVERHRRLIAGSDVVLLQLEVPMETVVFSVEEAAKSGVPVILNPAPYQRLPDSVLQGVRWLTPNELEATELANDAPDETVREKWIVTRGAHGATFMENGQEKPVDGYTMKVNDTTGAGDTFNGALASALGVDASIDRAIQMANAAAALSVTKTGAQHGMPTKRQTEIFLQENH</sequence>
<feature type="active site" description="Proton acceptor" evidence="12">
    <location>
        <position position="241"/>
    </location>
</feature>
<dbReference type="PRINTS" id="PR00990">
    <property type="entry name" value="RIBOKINASE"/>
</dbReference>
<dbReference type="CDD" id="cd01174">
    <property type="entry name" value="ribokinase"/>
    <property type="match status" value="1"/>
</dbReference>
<dbReference type="InterPro" id="IPR011611">
    <property type="entry name" value="PfkB_dom"/>
</dbReference>
<comment type="pathway">
    <text evidence="12">Carbohydrate metabolism; D-ribose degradation; D-ribose 5-phosphate from beta-D-ribopyranose: step 2/2.</text>
</comment>
<keyword evidence="8 12" id="KW-0067">ATP-binding</keyword>
<evidence type="ECO:0000256" key="12">
    <source>
        <dbReference type="HAMAP-Rule" id="MF_01987"/>
    </source>
</evidence>
<feature type="binding site" evidence="12">
    <location>
        <position position="265"/>
    </location>
    <ligand>
        <name>ATP</name>
        <dbReference type="ChEBI" id="CHEBI:30616"/>
    </ligand>
</feature>
<keyword evidence="6 12" id="KW-0547">Nucleotide-binding</keyword>
<keyword evidence="5 12" id="KW-0479">Metal-binding</keyword>
<comment type="subcellular location">
    <subcellularLocation>
        <location evidence="12">Cytoplasm</location>
    </subcellularLocation>
</comment>
<feature type="binding site" evidence="12">
    <location>
        <position position="237"/>
    </location>
    <ligand>
        <name>K(+)</name>
        <dbReference type="ChEBI" id="CHEBI:29103"/>
    </ligand>
</feature>
<evidence type="ECO:0000256" key="5">
    <source>
        <dbReference type="ARBA" id="ARBA00022723"/>
    </source>
</evidence>
<feature type="binding site" evidence="12">
    <location>
        <position position="274"/>
    </location>
    <ligand>
        <name>K(+)</name>
        <dbReference type="ChEBI" id="CHEBI:29103"/>
    </ligand>
</feature>
<feature type="binding site" evidence="12">
    <location>
        <begin position="240"/>
        <end position="241"/>
    </location>
    <ligand>
        <name>ATP</name>
        <dbReference type="ChEBI" id="CHEBI:30616"/>
    </ligand>
</feature>
<evidence type="ECO:0000259" key="13">
    <source>
        <dbReference type="Pfam" id="PF00294"/>
    </source>
</evidence>
<reference evidence="15" key="1">
    <citation type="journal article" date="2019" name="Int. J. Syst. Evol. Microbiol.">
        <title>The Global Catalogue of Microorganisms (GCM) 10K type strain sequencing project: providing services to taxonomists for standard genome sequencing and annotation.</title>
        <authorList>
            <consortium name="The Broad Institute Genomics Platform"/>
            <consortium name="The Broad Institute Genome Sequencing Center for Infectious Disease"/>
            <person name="Wu L."/>
            <person name="Ma J."/>
        </authorList>
    </citation>
    <scope>NUCLEOTIDE SEQUENCE [LARGE SCALE GENOMIC DNA]</scope>
    <source>
        <strain evidence="15">JCM 12149</strain>
    </source>
</reference>
<evidence type="ECO:0000256" key="7">
    <source>
        <dbReference type="ARBA" id="ARBA00022777"/>
    </source>
</evidence>
<keyword evidence="15" id="KW-1185">Reference proteome</keyword>
<keyword evidence="7 12" id="KW-0418">Kinase</keyword>
<feature type="binding site" evidence="12">
    <location>
        <begin position="14"/>
        <end position="16"/>
    </location>
    <ligand>
        <name>substrate</name>
    </ligand>
</feature>
<dbReference type="Gene3D" id="3.40.1190.20">
    <property type="match status" value="1"/>
</dbReference>
<feature type="binding site" evidence="12">
    <location>
        <position position="276"/>
    </location>
    <ligand>
        <name>K(+)</name>
        <dbReference type="ChEBI" id="CHEBI:29103"/>
    </ligand>
</feature>
<evidence type="ECO:0000313" key="15">
    <source>
        <dbReference type="Proteomes" id="UP001501459"/>
    </source>
</evidence>
<proteinExistence type="inferred from homology"/>
<feature type="binding site" evidence="12">
    <location>
        <position position="235"/>
    </location>
    <ligand>
        <name>K(+)</name>
        <dbReference type="ChEBI" id="CHEBI:29103"/>
    </ligand>
</feature>
<organism evidence="14 15">
    <name type="scientific">Lentibacillus halophilus</name>
    <dbReference type="NCBI Taxonomy" id="295065"/>
    <lineage>
        <taxon>Bacteria</taxon>
        <taxon>Bacillati</taxon>
        <taxon>Bacillota</taxon>
        <taxon>Bacilli</taxon>
        <taxon>Bacillales</taxon>
        <taxon>Bacillaceae</taxon>
        <taxon>Lentibacillus</taxon>
    </lineage>
</organism>
<evidence type="ECO:0000256" key="8">
    <source>
        <dbReference type="ARBA" id="ARBA00022840"/>
    </source>
</evidence>
<comment type="caution">
    <text evidence="12">Lacks conserved residue(s) required for the propagation of feature annotation.</text>
</comment>
<keyword evidence="10 12" id="KW-0630">Potassium</keyword>
<keyword evidence="11 12" id="KW-0119">Carbohydrate metabolism</keyword>
<dbReference type="EMBL" id="BAAADM010000055">
    <property type="protein sequence ID" value="GAA0447184.1"/>
    <property type="molecule type" value="Genomic_DNA"/>
</dbReference>
<evidence type="ECO:0000256" key="6">
    <source>
        <dbReference type="ARBA" id="ARBA00022741"/>
    </source>
</evidence>
<name>A0ABP3JAV2_9BACI</name>
<evidence type="ECO:0000256" key="1">
    <source>
        <dbReference type="ARBA" id="ARBA00005380"/>
    </source>
</evidence>
<comment type="catalytic activity">
    <reaction evidence="12">
        <text>D-ribose + ATP = D-ribose 5-phosphate + ADP + H(+)</text>
        <dbReference type="Rhea" id="RHEA:13697"/>
        <dbReference type="ChEBI" id="CHEBI:15378"/>
        <dbReference type="ChEBI" id="CHEBI:30616"/>
        <dbReference type="ChEBI" id="CHEBI:47013"/>
        <dbReference type="ChEBI" id="CHEBI:78346"/>
        <dbReference type="ChEBI" id="CHEBI:456216"/>
        <dbReference type="EC" id="2.7.1.15"/>
    </reaction>
</comment>
<evidence type="ECO:0000256" key="9">
    <source>
        <dbReference type="ARBA" id="ARBA00022842"/>
    </source>
</evidence>
<gene>
    <name evidence="12 14" type="primary">rbsK</name>
    <name evidence="14" type="ORF">GCM10008983_26440</name>
</gene>
<accession>A0ABP3JAV2</accession>
<keyword evidence="4 12" id="KW-0808">Transferase</keyword>
<comment type="subunit">
    <text evidence="12">Homodimer.</text>
</comment>
<dbReference type="Proteomes" id="UP001501459">
    <property type="component" value="Unassembled WGS sequence"/>
</dbReference>
<comment type="cofactor">
    <cofactor evidence="12">
        <name>Mg(2+)</name>
        <dbReference type="ChEBI" id="CHEBI:18420"/>
    </cofactor>
    <text evidence="12">Requires a divalent cation, most likely magnesium in vivo, as an electrophilic catalyst to aid phosphoryl group transfer. It is the chelate of the metal and the nucleotide that is the actual substrate.</text>
</comment>
<evidence type="ECO:0000313" key="14">
    <source>
        <dbReference type="EMBL" id="GAA0447184.1"/>
    </source>
</evidence>
<feature type="binding site" evidence="12">
    <location>
        <position position="241"/>
    </location>
    <ligand>
        <name>substrate</name>
    </ligand>
</feature>
<feature type="binding site" evidence="12">
    <location>
        <position position="186"/>
    </location>
    <ligand>
        <name>ATP</name>
        <dbReference type="ChEBI" id="CHEBI:30616"/>
    </ligand>
</feature>
<dbReference type="PROSITE" id="PS00584">
    <property type="entry name" value="PFKB_KINASES_2"/>
    <property type="match status" value="1"/>
</dbReference>
<comment type="activity regulation">
    <text evidence="12">Activated by a monovalent cation that binds near, but not in, the active site. The most likely occupant of the site in vivo is potassium. Ion binding induces a conformational change that may alter substrate affinity.</text>
</comment>
<keyword evidence="9 12" id="KW-0460">Magnesium</keyword>
<comment type="function">
    <text evidence="12">Catalyzes the phosphorylation of ribose at O-5 in a reaction requiring ATP and magnesium. The resulting D-ribose-5-phosphate can then be used either for sythesis of nucleotides, histidine, and tryptophan, or as a component of the pentose phosphate pathway.</text>
</comment>
<dbReference type="InterPro" id="IPR011877">
    <property type="entry name" value="Ribokinase"/>
</dbReference>
<dbReference type="PANTHER" id="PTHR10584">
    <property type="entry name" value="SUGAR KINASE"/>
    <property type="match status" value="1"/>
</dbReference>